<feature type="compositionally biased region" description="Polar residues" evidence="8">
    <location>
        <begin position="1819"/>
        <end position="1831"/>
    </location>
</feature>
<dbReference type="Pfam" id="PF20421">
    <property type="entry name" value="DHR-2_Lobe_C"/>
    <property type="match status" value="1"/>
</dbReference>
<evidence type="ECO:0000313" key="12">
    <source>
        <dbReference type="Proteomes" id="UP000695000"/>
    </source>
</evidence>
<evidence type="ECO:0000256" key="1">
    <source>
        <dbReference type="ARBA" id="ARBA00004496"/>
    </source>
</evidence>
<feature type="compositionally biased region" description="Low complexity" evidence="8">
    <location>
        <begin position="1859"/>
        <end position="1874"/>
    </location>
</feature>
<dbReference type="PROSITE" id="PS51650">
    <property type="entry name" value="C2_DOCK"/>
    <property type="match status" value="1"/>
</dbReference>
<evidence type="ECO:0000256" key="4">
    <source>
        <dbReference type="ARBA" id="ARBA00022553"/>
    </source>
</evidence>
<keyword evidence="12" id="KW-1185">Reference proteome</keyword>
<keyword evidence="4" id="KW-0597">Phosphoprotein</keyword>
<dbReference type="InterPro" id="IPR032376">
    <property type="entry name" value="DOCK_N"/>
</dbReference>
<feature type="domain" description="C2 DOCK-type" evidence="10">
    <location>
        <begin position="430"/>
        <end position="608"/>
    </location>
</feature>
<dbReference type="InterPro" id="IPR042455">
    <property type="entry name" value="DOCK_N_sub1"/>
</dbReference>
<evidence type="ECO:0000256" key="8">
    <source>
        <dbReference type="SAM" id="MobiDB-lite"/>
    </source>
</evidence>
<dbReference type="InterPro" id="IPR046773">
    <property type="entry name" value="DOCKER_Lobe_C"/>
</dbReference>
<dbReference type="SUPFAM" id="SSF50044">
    <property type="entry name" value="SH3-domain"/>
    <property type="match status" value="1"/>
</dbReference>
<feature type="domain" description="DOCKER" evidence="11">
    <location>
        <begin position="1283"/>
        <end position="1696"/>
    </location>
</feature>
<feature type="compositionally biased region" description="Low complexity" evidence="8">
    <location>
        <begin position="1771"/>
        <end position="1783"/>
    </location>
</feature>
<dbReference type="InterPro" id="IPR043162">
    <property type="entry name" value="DOCK_C_lobe_C"/>
</dbReference>
<dbReference type="InterPro" id="IPR027007">
    <property type="entry name" value="C2_DOCK-type_domain"/>
</dbReference>
<dbReference type="Pfam" id="PF14429">
    <property type="entry name" value="DOCK-C2"/>
    <property type="match status" value="1"/>
</dbReference>
<dbReference type="GeneID" id="108566789"/>
<evidence type="ECO:0000256" key="3">
    <source>
        <dbReference type="ARBA" id="ARBA00022490"/>
    </source>
</evidence>
<dbReference type="RefSeq" id="XP_017782332.1">
    <property type="nucleotide sequence ID" value="XM_017926843.1"/>
</dbReference>
<dbReference type="Pfam" id="PF23554">
    <property type="entry name" value="TPR_DOCK"/>
    <property type="match status" value="2"/>
</dbReference>
<comment type="similarity">
    <text evidence="7">Belongs to the DOCK family.</text>
</comment>
<comment type="subcellular location">
    <subcellularLocation>
        <location evidence="1">Cytoplasm</location>
    </subcellularLocation>
</comment>
<dbReference type="PROSITE" id="PS51651">
    <property type="entry name" value="DOCKER"/>
    <property type="match status" value="1"/>
</dbReference>
<evidence type="ECO:0000256" key="7">
    <source>
        <dbReference type="PROSITE-ProRule" id="PRU00983"/>
    </source>
</evidence>
<dbReference type="PANTHER" id="PTHR45653">
    <property type="entry name" value="DEDICATOR OF CYTOKINESIS"/>
    <property type="match status" value="1"/>
</dbReference>
<dbReference type="Gene3D" id="2.60.40.150">
    <property type="entry name" value="C2 domain"/>
    <property type="match status" value="1"/>
</dbReference>
<dbReference type="InterPro" id="IPR046770">
    <property type="entry name" value="DOCKER_Lobe_B"/>
</dbReference>
<evidence type="ECO:0000313" key="13">
    <source>
        <dbReference type="RefSeq" id="XP_017782332.1"/>
    </source>
</evidence>
<dbReference type="Pfam" id="PF16172">
    <property type="entry name" value="DOCK_N"/>
    <property type="match status" value="1"/>
</dbReference>
<evidence type="ECO:0000256" key="2">
    <source>
        <dbReference type="ARBA" id="ARBA00022443"/>
    </source>
</evidence>
<dbReference type="PROSITE" id="PS50002">
    <property type="entry name" value="SH3"/>
    <property type="match status" value="1"/>
</dbReference>
<dbReference type="InterPro" id="IPR035892">
    <property type="entry name" value="C2_domain_sf"/>
</dbReference>
<dbReference type="InterPro" id="IPR043161">
    <property type="entry name" value="DOCK_C_lobe_A"/>
</dbReference>
<dbReference type="Proteomes" id="UP000695000">
    <property type="component" value="Unplaced"/>
</dbReference>
<dbReference type="InterPro" id="IPR026791">
    <property type="entry name" value="DOCK"/>
</dbReference>
<dbReference type="Gene3D" id="1.20.1270.350">
    <property type="entry name" value="Dedicator of cytokinesis N-terminal subdomain"/>
    <property type="match status" value="1"/>
</dbReference>
<dbReference type="InterPro" id="IPR001452">
    <property type="entry name" value="SH3_domain"/>
</dbReference>
<keyword evidence="2 6" id="KW-0728">SH3 domain</keyword>
<dbReference type="SMART" id="SM00326">
    <property type="entry name" value="SH3"/>
    <property type="match status" value="1"/>
</dbReference>
<organism evidence="12 13">
    <name type="scientific">Nicrophorus vespilloides</name>
    <name type="common">Boreal carrion beetle</name>
    <dbReference type="NCBI Taxonomy" id="110193"/>
    <lineage>
        <taxon>Eukaryota</taxon>
        <taxon>Metazoa</taxon>
        <taxon>Ecdysozoa</taxon>
        <taxon>Arthropoda</taxon>
        <taxon>Hexapoda</taxon>
        <taxon>Insecta</taxon>
        <taxon>Pterygota</taxon>
        <taxon>Neoptera</taxon>
        <taxon>Endopterygota</taxon>
        <taxon>Coleoptera</taxon>
        <taxon>Polyphaga</taxon>
        <taxon>Staphyliniformia</taxon>
        <taxon>Silphidae</taxon>
        <taxon>Nicrophorinae</taxon>
        <taxon>Nicrophorus</taxon>
    </lineage>
</organism>
<dbReference type="PANTHER" id="PTHR45653:SF10">
    <property type="entry name" value="MYOBLAST CITY, ISOFORM B"/>
    <property type="match status" value="1"/>
</dbReference>
<name>A0ABM1N682_NICVS</name>
<dbReference type="Pfam" id="PF20422">
    <property type="entry name" value="DHR-2_Lobe_B"/>
    <property type="match status" value="1"/>
</dbReference>
<feature type="region of interest" description="Disordered" evidence="8">
    <location>
        <begin position="1949"/>
        <end position="1969"/>
    </location>
</feature>
<dbReference type="InterPro" id="IPR027357">
    <property type="entry name" value="DOCKER_dom"/>
</dbReference>
<evidence type="ECO:0000256" key="6">
    <source>
        <dbReference type="PROSITE-ProRule" id="PRU00192"/>
    </source>
</evidence>
<keyword evidence="5" id="KW-0344">Guanine-nucleotide releasing factor</keyword>
<proteinExistence type="inferred from homology"/>
<evidence type="ECO:0000259" key="9">
    <source>
        <dbReference type="PROSITE" id="PS50002"/>
    </source>
</evidence>
<feature type="compositionally biased region" description="Basic and acidic residues" evidence="8">
    <location>
        <begin position="1837"/>
        <end position="1857"/>
    </location>
</feature>
<evidence type="ECO:0000256" key="5">
    <source>
        <dbReference type="ARBA" id="ARBA00022658"/>
    </source>
</evidence>
<feature type="compositionally biased region" description="Basic residues" evidence="8">
    <location>
        <begin position="1785"/>
        <end position="1798"/>
    </location>
</feature>
<evidence type="ECO:0000259" key="10">
    <source>
        <dbReference type="PROSITE" id="PS51650"/>
    </source>
</evidence>
<sequence>MIGWNEIPDNGRFAIVIYTFKSEDDAKLNVNVGESLHLLQEESDWYYGYNIRQTCSKGIIPKNYVKVLGCKIDQTDPTTNFQFVDQLPIVQEITQVLREWSTLWKNLYITNRAHFETIKSSIYELINYRSQITSGTLPVDELKKVTREVCEKIATVNRTLQLDLVVRDKDGNIINPDETSTIQLYRYHKNAADSISEPKTEPKEHTVSVIQQYSHIFIVSVKNFTCKVSEDSELLMFLYDMKENKAITENYIVHWSKEGLMKEIDRMNNLRVMFTDLGKKDLEREKIYLVCYAVRVGVLENKDTVDHSRRSSTASLLKKEKLEGMRRPLGVAAKDVTIFLNGKFDADLEQEFSVPFYNCDKDNLEQTLRKITNKEDGKSDNKNQSLFISMKLLHGDLKQVREENPHLVLGNVAIARKMGFPEVILPGDVRNDLYLTLLCGEFPKGNKTSDKNVEVIVKVCNKKGETIPNVIFKGGGVPSSSEYHSVIYYHEDKPQWHETLKVAIPIEEFKQSHIKFFFKHRSSNEVKDKSEKYFAMSFVKLLQMDGTTLKDSNHNLLVYKMDHKKFDDNSIDYLDLASTQEETAMCPKQVNGLMLSTKDSFTISSNICSTKLTQNVNLLGLLNWAAQKESLNDSLDKLKAVDGDEIVKFLQDILDTLFGVLMENAQTTTYDEKVFNCLLHVINIINTDWKYQHFVPVLDLYIKESFSATLAYKKLIKVLHDLIIDPQEDTQLVFRTMKSMQYIMRFVARSRLLYLELNKDGSFDEVQDQQEFNDSMQALLNSIVKLCKSSEQLLREQGACLKYLPNTIPDILLIFDKIELSRTLGILLEEMPMNRLTKQKIMTMNEIVHSKLFCYKECRKILLPIFTKQIKTLFEQNEEGVVSGMPTNRRINKHNVAKVARVLGETKQCINQHTGYSEEVNYNFISEMELCIKIMDDILDLLFRDRRQSYDENNMLGYQTDESIGEIIRTNLRTISQSYIKMDKENPFAKNLVAIMIDIFRQMQDNHYSNYINAFGTSTDILDFLMEILMIFKELVNLSIFPQDWCEMIMLQNSVILKALRYFSYTIRDKFFEKFEQQAWSNFFHCAIAFMTQPSLQLESFTCDKRSRIIKRYKDMRREMGFEIRSMWFNLGQYKRKFVPGLVENILEMTLLPEVELRKASIPIFFDMMQCEYYSSSVEFESFGDTIRNSKNVKGNFDEFENEIIAKLDALFEGGRGDENYKLLFQEIMYDHCSQHASLNERGVIFVTVVTSLMERLLQYRNIIDDENKENRMICIVNLLDFYSEINRKEMYIRYVHKLYDLHLQCDNFTEAAYTLELHSNLLNWSNEILPPLLKSSKHRDAQTHRQLKELLYYKIIDNYNKGKMWECALEKCKELGNQYEEETFDYDRLHELHNRMALYYDNIMKQVRPKPEYFRVAYYGYGFPKFLQNKVFVYRGKSYERLGDFSSRIMNEFPKAELLTKLTPPSDDIKNSKDQYLQINSVKPMMELNDRFQGKVVSDQIIQFYQVNHVDKFQYSRRFKRKDPLIENDNEFATMWLERTVLVTEHSLPHILSWFPVKSLETYEISPLTNAIETMEKANQDLRALFVQYNCEKQAQVNPLSLKLKGILDPAVMGGIKNYENTFFTEEYENVHPEDSEQLEKLKDLIADQVPILELCVEVHKFHAPKMLHPLQGLLETRMAVMREEIRQKYGARTCNDLKLEISPESFRRHPSDIDDIRSSEIPIDSNNVTRSRVSSLTRSQVTSFKNLTLNLTSPSQYNASKLSSPGTKSLLLSPSRSLSHSPTIKKSKSQKDKRRSSKTDSITSTGNAQWYMASPEADNTVTNNISNGGTPVIELRQELTSKRPLRSEVEKEKRLSRPSSGQYSSRPSSLSLTMRAASSSGTSSNRDSIGTTDSSVSEEDLPPPLPMKLRESESNFNNINVLSSNVTQTINELNSVMYAKNLLHIAEKENGAKPPTPPPKPPKKKKA</sequence>
<feature type="compositionally biased region" description="Polar residues" evidence="8">
    <location>
        <begin position="1878"/>
        <end position="1897"/>
    </location>
</feature>
<dbReference type="Pfam" id="PF06920">
    <property type="entry name" value="DHR-2_Lobe_A"/>
    <property type="match status" value="1"/>
</dbReference>
<accession>A0ABM1N682</accession>
<gene>
    <name evidence="13" type="primary">LOC108566789</name>
</gene>
<dbReference type="InterPro" id="IPR036028">
    <property type="entry name" value="SH3-like_dom_sf"/>
</dbReference>
<protein>
    <submittedName>
        <fullName evidence="13">Dedicator of cytokinesis protein 1 isoform X1</fullName>
    </submittedName>
</protein>
<feature type="region of interest" description="Disordered" evidence="8">
    <location>
        <begin position="1757"/>
        <end position="1912"/>
    </location>
</feature>
<dbReference type="InterPro" id="IPR056372">
    <property type="entry name" value="TPR_DOCK"/>
</dbReference>
<dbReference type="Gene3D" id="1.25.40.410">
    <property type="match status" value="1"/>
</dbReference>
<dbReference type="InterPro" id="IPR046769">
    <property type="entry name" value="DOCKER_Lobe_A"/>
</dbReference>
<evidence type="ECO:0000259" key="11">
    <source>
        <dbReference type="PROSITE" id="PS51651"/>
    </source>
</evidence>
<keyword evidence="3" id="KW-0963">Cytoplasm</keyword>
<feature type="compositionally biased region" description="Polar residues" evidence="8">
    <location>
        <begin position="1757"/>
        <end position="1769"/>
    </location>
</feature>
<dbReference type="Gene3D" id="1.20.58.740">
    <property type="match status" value="1"/>
</dbReference>
<dbReference type="Gene3D" id="2.30.30.40">
    <property type="entry name" value="SH3 Domains"/>
    <property type="match status" value="1"/>
</dbReference>
<reference evidence="13" key="1">
    <citation type="submission" date="2025-08" db="UniProtKB">
        <authorList>
            <consortium name="RefSeq"/>
        </authorList>
    </citation>
    <scope>IDENTIFICATION</scope>
    <source>
        <tissue evidence="13">Whole Larva</tissue>
    </source>
</reference>
<feature type="domain" description="SH3" evidence="9">
    <location>
        <begin position="9"/>
        <end position="70"/>
    </location>
</feature>